<feature type="region of interest" description="Disordered" evidence="2">
    <location>
        <begin position="201"/>
        <end position="293"/>
    </location>
</feature>
<dbReference type="GO" id="GO:0005737">
    <property type="term" value="C:cytoplasm"/>
    <property type="evidence" value="ECO:0007669"/>
    <property type="project" value="TreeGrafter"/>
</dbReference>
<feature type="compositionally biased region" description="Polar residues" evidence="2">
    <location>
        <begin position="371"/>
        <end position="380"/>
    </location>
</feature>
<feature type="compositionally biased region" description="Polar residues" evidence="2">
    <location>
        <begin position="103"/>
        <end position="115"/>
    </location>
</feature>
<accession>A0A550CXM1</accession>
<dbReference type="GO" id="GO:0016301">
    <property type="term" value="F:kinase activity"/>
    <property type="evidence" value="ECO:0007669"/>
    <property type="project" value="UniProtKB-KW"/>
</dbReference>
<dbReference type="PANTHER" id="PTHR13335:SF1">
    <property type="entry name" value="TARGET OF RAPAMYCIN COMPLEX 2 SUBUNIT MAPKAP1"/>
    <property type="match status" value="1"/>
</dbReference>
<feature type="compositionally biased region" description="Polar residues" evidence="2">
    <location>
        <begin position="146"/>
        <end position="161"/>
    </location>
</feature>
<gene>
    <name evidence="5" type="ORF">BD626DRAFT_624850</name>
</gene>
<dbReference type="EMBL" id="VDMD01000001">
    <property type="protein sequence ID" value="TRM69498.1"/>
    <property type="molecule type" value="Genomic_DNA"/>
</dbReference>
<feature type="compositionally biased region" description="Polar residues" evidence="2">
    <location>
        <begin position="323"/>
        <end position="334"/>
    </location>
</feature>
<evidence type="ECO:0000313" key="5">
    <source>
        <dbReference type="EMBL" id="TRM69498.1"/>
    </source>
</evidence>
<keyword evidence="6" id="KW-1185">Reference proteome</keyword>
<dbReference type="Proteomes" id="UP000320762">
    <property type="component" value="Unassembled WGS sequence"/>
</dbReference>
<dbReference type="Pfam" id="PF16978">
    <property type="entry name" value="CRIM"/>
    <property type="match status" value="1"/>
</dbReference>
<dbReference type="GO" id="GO:0038203">
    <property type="term" value="P:TORC2 signaling"/>
    <property type="evidence" value="ECO:0007669"/>
    <property type="project" value="TreeGrafter"/>
</dbReference>
<dbReference type="Pfam" id="PF16979">
    <property type="entry name" value="SIN1_PH"/>
    <property type="match status" value="1"/>
</dbReference>
<evidence type="ECO:0000313" key="6">
    <source>
        <dbReference type="Proteomes" id="UP000320762"/>
    </source>
</evidence>
<feature type="region of interest" description="Disordered" evidence="2">
    <location>
        <begin position="316"/>
        <end position="388"/>
    </location>
</feature>
<keyword evidence="5" id="KW-0418">Kinase</keyword>
<dbReference type="Gene3D" id="2.30.29.30">
    <property type="entry name" value="Pleckstrin-homology domain (PH domain)/Phosphotyrosine-binding domain (PTB)"/>
    <property type="match status" value="1"/>
</dbReference>
<name>A0A550CXM1_9AGAR</name>
<dbReference type="OrthoDB" id="241990at2759"/>
<keyword evidence="5" id="KW-0808">Transferase</keyword>
<dbReference type="GO" id="GO:0031932">
    <property type="term" value="C:TORC2 complex"/>
    <property type="evidence" value="ECO:0007669"/>
    <property type="project" value="InterPro"/>
</dbReference>
<dbReference type="PANTHER" id="PTHR13335">
    <property type="entry name" value="TARGET OF RAPAMYCIN COMPLEX 2 SUBUNIT MAPKAP1"/>
    <property type="match status" value="1"/>
</dbReference>
<proteinExistence type="inferred from homology"/>
<dbReference type="GO" id="GO:0005886">
    <property type="term" value="C:plasma membrane"/>
    <property type="evidence" value="ECO:0007669"/>
    <property type="project" value="TreeGrafter"/>
</dbReference>
<evidence type="ECO:0000259" key="4">
    <source>
        <dbReference type="Pfam" id="PF16979"/>
    </source>
</evidence>
<feature type="compositionally biased region" description="Acidic residues" evidence="2">
    <location>
        <begin position="253"/>
        <end position="277"/>
    </location>
</feature>
<dbReference type="InterPro" id="IPR031567">
    <property type="entry name" value="CRIM_dom"/>
</dbReference>
<reference evidence="5 6" key="1">
    <citation type="journal article" date="2019" name="New Phytol.">
        <title>Comparative genomics reveals unique wood-decay strategies and fruiting body development in the Schizophyllaceae.</title>
        <authorList>
            <person name="Almasi E."/>
            <person name="Sahu N."/>
            <person name="Krizsan K."/>
            <person name="Balint B."/>
            <person name="Kovacs G.M."/>
            <person name="Kiss B."/>
            <person name="Cseklye J."/>
            <person name="Drula E."/>
            <person name="Henrissat B."/>
            <person name="Nagy I."/>
            <person name="Chovatia M."/>
            <person name="Adam C."/>
            <person name="LaButti K."/>
            <person name="Lipzen A."/>
            <person name="Riley R."/>
            <person name="Grigoriev I.V."/>
            <person name="Nagy L.G."/>
        </authorList>
    </citation>
    <scope>NUCLEOTIDE SEQUENCE [LARGE SCALE GENOMIC DNA]</scope>
    <source>
        <strain evidence="5 6">NL-1724</strain>
    </source>
</reference>
<dbReference type="InterPro" id="IPR031313">
    <property type="entry name" value="Sin1_PH_dom"/>
</dbReference>
<dbReference type="InterPro" id="IPR011993">
    <property type="entry name" value="PH-like_dom_sf"/>
</dbReference>
<feature type="compositionally biased region" description="Acidic residues" evidence="2">
    <location>
        <begin position="233"/>
        <end position="245"/>
    </location>
</feature>
<organism evidence="5 6">
    <name type="scientific">Schizophyllum amplum</name>
    <dbReference type="NCBI Taxonomy" id="97359"/>
    <lineage>
        <taxon>Eukaryota</taxon>
        <taxon>Fungi</taxon>
        <taxon>Dikarya</taxon>
        <taxon>Basidiomycota</taxon>
        <taxon>Agaricomycotina</taxon>
        <taxon>Agaricomycetes</taxon>
        <taxon>Agaricomycetidae</taxon>
        <taxon>Agaricales</taxon>
        <taxon>Schizophyllaceae</taxon>
        <taxon>Schizophyllum</taxon>
    </lineage>
</organism>
<dbReference type="GO" id="GO:0005546">
    <property type="term" value="F:phosphatidylinositol-4,5-bisphosphate binding"/>
    <property type="evidence" value="ECO:0007669"/>
    <property type="project" value="TreeGrafter"/>
</dbReference>
<evidence type="ECO:0000256" key="2">
    <source>
        <dbReference type="SAM" id="MobiDB-lite"/>
    </source>
</evidence>
<dbReference type="STRING" id="97359.A0A550CXM1"/>
<evidence type="ECO:0000259" key="3">
    <source>
        <dbReference type="Pfam" id="PF16978"/>
    </source>
</evidence>
<evidence type="ECO:0000256" key="1">
    <source>
        <dbReference type="ARBA" id="ARBA00009407"/>
    </source>
</evidence>
<sequence>MSLISDTDYLIHRLRLSYLRDVEDPYGPRLITFDSAYQNNPYINASSLADDEQWPELLAPPTPPLSEDEDDRPSGFPGARRLKYTQTIMGGRTGGLGLRVNGKRNSTSKRMSNTPRAADVKSILSDDEPPPVPEKSAPAVAVTDPFASSSTITEEPASKTNEAAAEEIDVQVQGATPPPPDEEQPVVKVVQFIPKFKGAAEMERRRRLRMATRPRGVPPVSNAPPKPLSFDTSSEEENSSEEDDLGVPIMDESSSDDFDVVGDAASLDDGDDFDPELVEPRSPEIASEDSGSEVLSMLTTSMSSYTFLSPTTDKANGRLSPVHETQSSTASSPQHIGPYFEMLTPSPNTQRATDAPYYPPRKLDHPPDSEGAQQLPSVTTPKAEDTTLIFTRRKVPPARPQRSALTAMLAQEDSSSNPFAELYAAISGRGQSDSMTIPVYFPHAAKPRGKPLELCIRRDATVEEVIGFALYTYWKEGWQPRIDEGLSGEDDERWHVRVSAVGWILRMAEEDGEPDDDFPAPDRNGRISKFMADAYAVMEATPTQIQQNLTIESKIQRRPSRVAASQSNSGKAIAAATSLSLPLGSAMAASSFGSLSLSTSLGPSSSHGPQIFLRIRVADTADAVHISTTIPVSAGMYMQEALELVCRKRKLDNPKDYALLLADMSILIPLDRTVASLQGKRELVLVKKSMLPQLGHDLIQVAGKTTDPNASIFKRMSETPDMQISSAVDYTAAYKKYVIYRKMPMLVTRQERVLAIDGGYVHIMPSMNKPKAVFDSGRTASYHIKNIVEVSHSHKGSAVFKLFLNHAGGKKRYDFEAESAKQAAEIVQTIRSLKTALDRSSTLKSRRSRHVA</sequence>
<comment type="similarity">
    <text evidence="1">Belongs to the SIN1 family.</text>
</comment>
<feature type="domain" description="SIN1-type PH" evidence="4">
    <location>
        <begin position="733"/>
        <end position="833"/>
    </location>
</feature>
<comment type="caution">
    <text evidence="5">The sequence shown here is derived from an EMBL/GenBank/DDBJ whole genome shotgun (WGS) entry which is preliminary data.</text>
</comment>
<protein>
    <submittedName>
        <fullName evidence="5">Stress-activated map kinase interacting protein 1-domain-containing protein</fullName>
    </submittedName>
</protein>
<feature type="region of interest" description="Disordered" evidence="2">
    <location>
        <begin position="48"/>
        <end position="186"/>
    </location>
</feature>
<feature type="domain" description="CRIM" evidence="3">
    <location>
        <begin position="402"/>
        <end position="548"/>
    </location>
</feature>
<dbReference type="AlphaFoldDB" id="A0A550CXM1"/>
<dbReference type="InterPro" id="IPR008828">
    <property type="entry name" value="Sin1/Avo1"/>
</dbReference>